<evidence type="ECO:0000313" key="1">
    <source>
        <dbReference type="EMBL" id="GEA69138.1"/>
    </source>
</evidence>
<evidence type="ECO:0000313" key="2">
    <source>
        <dbReference type="Proteomes" id="UP000317717"/>
    </source>
</evidence>
<gene>
    <name evidence="1" type="ORF">PA3_32960</name>
</gene>
<protein>
    <submittedName>
        <fullName evidence="1">Uncharacterized protein</fullName>
    </submittedName>
</protein>
<dbReference type="Proteomes" id="UP000317717">
    <property type="component" value="Unassembled WGS sequence"/>
</dbReference>
<comment type="caution">
    <text evidence="1">The sequence shown here is derived from an EMBL/GenBank/DDBJ whole genome shotgun (WGS) entry which is preliminary data.</text>
</comment>
<proteinExistence type="predicted"/>
<sequence>MCYKKISHNKEIEVKLTQIKVTIDREYDLFVNSQEFKTCQNDKEKQARFLGRALTTLKYPYTNIITLGGGRYKISGHHDLNVDIDLFQAPSFTAKQAFNTWLTKILFQEIFS</sequence>
<reference evidence="1 2" key="1">
    <citation type="submission" date="2019-06" db="EMBL/GenBank/DDBJ databases">
        <title>Whole genome shotgun sequence of Acinetobacter pittii NBRC 110514.</title>
        <authorList>
            <person name="Hosoyama A."/>
            <person name="Uohara A."/>
            <person name="Ohji S."/>
            <person name="Ichikawa N."/>
        </authorList>
    </citation>
    <scope>NUCLEOTIDE SEQUENCE [LARGE SCALE GENOMIC DNA]</scope>
    <source>
        <strain evidence="1 2">NBRC 110514</strain>
    </source>
</reference>
<accession>A0A4Y3JE03</accession>
<organism evidence="1 2">
    <name type="scientific">Acinetobacter pittii</name>
    <name type="common">Acinetobacter genomosp. 3</name>
    <dbReference type="NCBI Taxonomy" id="48296"/>
    <lineage>
        <taxon>Bacteria</taxon>
        <taxon>Pseudomonadati</taxon>
        <taxon>Pseudomonadota</taxon>
        <taxon>Gammaproteobacteria</taxon>
        <taxon>Moraxellales</taxon>
        <taxon>Moraxellaceae</taxon>
        <taxon>Acinetobacter</taxon>
        <taxon>Acinetobacter calcoaceticus/baumannii complex</taxon>
    </lineage>
</organism>
<dbReference type="AlphaFoldDB" id="A0A4Y3JE03"/>
<dbReference type="EMBL" id="BJLJ01000015">
    <property type="protein sequence ID" value="GEA69138.1"/>
    <property type="molecule type" value="Genomic_DNA"/>
</dbReference>
<name>A0A4Y3JE03_ACIPI</name>